<dbReference type="GO" id="GO:0009055">
    <property type="term" value="F:electron transfer activity"/>
    <property type="evidence" value="ECO:0007669"/>
    <property type="project" value="InterPro"/>
</dbReference>
<dbReference type="GO" id="GO:0042597">
    <property type="term" value="C:periplasmic space"/>
    <property type="evidence" value="ECO:0007669"/>
    <property type="project" value="InterPro"/>
</dbReference>
<gene>
    <name evidence="9" type="ORF">SAMN05421721_102194</name>
</gene>
<dbReference type="SUPFAM" id="SSF47175">
    <property type="entry name" value="Cytochromes"/>
    <property type="match status" value="1"/>
</dbReference>
<dbReference type="Gene3D" id="1.20.120.10">
    <property type="entry name" value="Cytochrome c/b562"/>
    <property type="match status" value="1"/>
</dbReference>
<dbReference type="PIRSF" id="PIRSF000027">
    <property type="entry name" value="Cytc_c_prime"/>
    <property type="match status" value="1"/>
</dbReference>
<dbReference type="InterPro" id="IPR012127">
    <property type="entry name" value="Cyt_c_prime"/>
</dbReference>
<protein>
    <submittedName>
        <fullName evidence="9">Cytochrome c556</fullName>
    </submittedName>
</protein>
<evidence type="ECO:0000313" key="9">
    <source>
        <dbReference type="EMBL" id="SFM30640.1"/>
    </source>
</evidence>
<evidence type="ECO:0000313" key="10">
    <source>
        <dbReference type="Proteomes" id="UP000199556"/>
    </source>
</evidence>
<keyword evidence="10" id="KW-1185">Reference proteome</keyword>
<keyword evidence="1" id="KW-0813">Transport</keyword>
<feature type="binding site" description="covalent" evidence="7">
    <location>
        <position position="143"/>
    </location>
    <ligand>
        <name>heme c</name>
        <dbReference type="ChEBI" id="CHEBI:61717"/>
    </ligand>
</feature>
<dbReference type="RefSeq" id="WP_090483596.1">
    <property type="nucleotide sequence ID" value="NZ_FOUO01000002.1"/>
</dbReference>
<feature type="signal peptide" evidence="8">
    <location>
        <begin position="1"/>
        <end position="23"/>
    </location>
</feature>
<evidence type="ECO:0000256" key="4">
    <source>
        <dbReference type="ARBA" id="ARBA00022982"/>
    </source>
</evidence>
<evidence type="ECO:0000256" key="1">
    <source>
        <dbReference type="ARBA" id="ARBA00022448"/>
    </source>
</evidence>
<name>A0A1I4PT18_ECTMO</name>
<dbReference type="InterPro" id="IPR010980">
    <property type="entry name" value="Cyt_c/b562"/>
</dbReference>
<dbReference type="PROSITE" id="PS51009">
    <property type="entry name" value="CYTCII"/>
    <property type="match status" value="1"/>
</dbReference>
<dbReference type="STRING" id="195064.SAMN05421721_102194"/>
<sequence length="150" mass="16457">MRIATKALITGTLLALSASAVQAVEPKEAIEYRQAVFEVFKWNMGPLGAMAQGKMPFDREKAALYAQQLNRVADMPWQGFVEGSDMGDSEALAEVWTDREGFESKASDFEQAAATLAELVQSEAPEGDIRRQIGAVGQSCKACHDHYRED</sequence>
<evidence type="ECO:0000256" key="8">
    <source>
        <dbReference type="SAM" id="SignalP"/>
    </source>
</evidence>
<keyword evidence="3 6" id="KW-0479">Metal-binding</keyword>
<dbReference type="AlphaFoldDB" id="A0A1I4PT18"/>
<reference evidence="9 10" key="1">
    <citation type="submission" date="2016-10" db="EMBL/GenBank/DDBJ databases">
        <authorList>
            <person name="de Groot N.N."/>
        </authorList>
    </citation>
    <scope>NUCLEOTIDE SEQUENCE [LARGE SCALE GENOMIC DNA]</scope>
    <source>
        <strain evidence="9 10">DSM 4180</strain>
    </source>
</reference>
<dbReference type="GO" id="GO:0022900">
    <property type="term" value="P:electron transport chain"/>
    <property type="evidence" value="ECO:0007669"/>
    <property type="project" value="InterPro"/>
</dbReference>
<comment type="PTM">
    <text evidence="7">Binds 1 heme group per subunit.</text>
</comment>
<dbReference type="GO" id="GO:0020037">
    <property type="term" value="F:heme binding"/>
    <property type="evidence" value="ECO:0007669"/>
    <property type="project" value="InterPro"/>
</dbReference>
<dbReference type="EMBL" id="FOUO01000002">
    <property type="protein sequence ID" value="SFM30640.1"/>
    <property type="molecule type" value="Genomic_DNA"/>
</dbReference>
<proteinExistence type="predicted"/>
<evidence type="ECO:0000256" key="2">
    <source>
        <dbReference type="ARBA" id="ARBA00022617"/>
    </source>
</evidence>
<evidence type="ECO:0000256" key="3">
    <source>
        <dbReference type="ARBA" id="ARBA00022723"/>
    </source>
</evidence>
<accession>A0A1I4PT18</accession>
<feature type="binding site" description="axial binding residue" evidence="6">
    <location>
        <position position="144"/>
    </location>
    <ligand>
        <name>heme c</name>
        <dbReference type="ChEBI" id="CHEBI:61717"/>
    </ligand>
    <ligandPart>
        <name>Fe</name>
        <dbReference type="ChEBI" id="CHEBI:18248"/>
    </ligandPart>
</feature>
<evidence type="ECO:0000256" key="5">
    <source>
        <dbReference type="ARBA" id="ARBA00023004"/>
    </source>
</evidence>
<keyword evidence="8" id="KW-0732">Signal</keyword>
<evidence type="ECO:0000256" key="6">
    <source>
        <dbReference type="PIRSR" id="PIRSR000027-1"/>
    </source>
</evidence>
<organism evidence="9 10">
    <name type="scientific">Ectothiorhodospira mobilis</name>
    <dbReference type="NCBI Taxonomy" id="195064"/>
    <lineage>
        <taxon>Bacteria</taxon>
        <taxon>Pseudomonadati</taxon>
        <taxon>Pseudomonadota</taxon>
        <taxon>Gammaproteobacteria</taxon>
        <taxon>Chromatiales</taxon>
        <taxon>Ectothiorhodospiraceae</taxon>
        <taxon>Ectothiorhodospira</taxon>
    </lineage>
</organism>
<dbReference type="Pfam" id="PF01322">
    <property type="entry name" value="Cytochrom_C_2"/>
    <property type="match status" value="1"/>
</dbReference>
<dbReference type="Proteomes" id="UP000199556">
    <property type="component" value="Unassembled WGS sequence"/>
</dbReference>
<keyword evidence="5 6" id="KW-0408">Iron</keyword>
<dbReference type="OrthoDB" id="5520910at2"/>
<feature type="binding site" description="covalent" evidence="7">
    <location>
        <position position="140"/>
    </location>
    <ligand>
        <name>heme c</name>
        <dbReference type="ChEBI" id="CHEBI:61717"/>
    </ligand>
</feature>
<dbReference type="InterPro" id="IPR002321">
    <property type="entry name" value="Cyt_c_II"/>
</dbReference>
<evidence type="ECO:0000256" key="7">
    <source>
        <dbReference type="PIRSR" id="PIRSR000027-2"/>
    </source>
</evidence>
<dbReference type="GO" id="GO:0005506">
    <property type="term" value="F:iron ion binding"/>
    <property type="evidence" value="ECO:0007669"/>
    <property type="project" value="InterPro"/>
</dbReference>
<feature type="chain" id="PRO_5011521625" evidence="8">
    <location>
        <begin position="24"/>
        <end position="150"/>
    </location>
</feature>
<keyword evidence="2 7" id="KW-0349">Heme</keyword>
<keyword evidence="4" id="KW-0249">Electron transport</keyword>